<accession>A0A841ER88</accession>
<organism evidence="2 3">
    <name type="scientific">Arcicella rosea</name>
    <dbReference type="NCBI Taxonomy" id="502909"/>
    <lineage>
        <taxon>Bacteria</taxon>
        <taxon>Pseudomonadati</taxon>
        <taxon>Bacteroidota</taxon>
        <taxon>Cytophagia</taxon>
        <taxon>Cytophagales</taxon>
        <taxon>Flectobacillaceae</taxon>
        <taxon>Arcicella</taxon>
    </lineage>
</organism>
<dbReference type="EMBL" id="JACHKT010000010">
    <property type="protein sequence ID" value="MBB6003188.1"/>
    <property type="molecule type" value="Genomic_DNA"/>
</dbReference>
<dbReference type="PANTHER" id="PTHR30383:SF5">
    <property type="entry name" value="SGNH HYDROLASE-TYPE ESTERASE DOMAIN-CONTAINING PROTEIN"/>
    <property type="match status" value="1"/>
</dbReference>
<dbReference type="InterPro" id="IPR051532">
    <property type="entry name" value="Ester_Hydrolysis_Enzymes"/>
</dbReference>
<dbReference type="InterPro" id="IPR036514">
    <property type="entry name" value="SGNH_hydro_sf"/>
</dbReference>
<proteinExistence type="predicted"/>
<dbReference type="Pfam" id="PF13472">
    <property type="entry name" value="Lipase_GDSL_2"/>
    <property type="match status" value="1"/>
</dbReference>
<dbReference type="PANTHER" id="PTHR30383">
    <property type="entry name" value="THIOESTERASE 1/PROTEASE 1/LYSOPHOSPHOLIPASE L1"/>
    <property type="match status" value="1"/>
</dbReference>
<sequence>MKNLLFLIVLFANQFCSGQNHFENEIKAFEKSDSLSMPAPKQILLVGSSSFRLWTTYKEDLAGYSVINRGFGGSSMSDANEYFERIVSKYQPKYILVYEGDNDLASGKSPETVLEDFKIFVEKVKKQIPKATVAYIAIRPSIARQNIVEQQRKTNQLIENYCKSAKKLHFIDVQKHFYLPDGKLMQDIFVADKLHLNEKGYQIWTNAIRKYLAKHVK</sequence>
<gene>
    <name evidence="2" type="ORF">HNP25_001840</name>
</gene>
<dbReference type="GO" id="GO:0004622">
    <property type="term" value="F:phosphatidylcholine lysophospholipase activity"/>
    <property type="evidence" value="ECO:0007669"/>
    <property type="project" value="TreeGrafter"/>
</dbReference>
<feature type="domain" description="SGNH hydrolase-type esterase" evidence="1">
    <location>
        <begin position="49"/>
        <end position="203"/>
    </location>
</feature>
<name>A0A841ER88_9BACT</name>
<dbReference type="SUPFAM" id="SSF52266">
    <property type="entry name" value="SGNH hydrolase"/>
    <property type="match status" value="1"/>
</dbReference>
<dbReference type="InterPro" id="IPR013830">
    <property type="entry name" value="SGNH_hydro"/>
</dbReference>
<dbReference type="AlphaFoldDB" id="A0A841ER88"/>
<dbReference type="Proteomes" id="UP000524404">
    <property type="component" value="Unassembled WGS sequence"/>
</dbReference>
<evidence type="ECO:0000313" key="2">
    <source>
        <dbReference type="EMBL" id="MBB6003188.1"/>
    </source>
</evidence>
<evidence type="ECO:0000259" key="1">
    <source>
        <dbReference type="Pfam" id="PF13472"/>
    </source>
</evidence>
<dbReference type="RefSeq" id="WP_184133491.1">
    <property type="nucleotide sequence ID" value="NZ_JACHKT010000010.1"/>
</dbReference>
<evidence type="ECO:0000313" key="3">
    <source>
        <dbReference type="Proteomes" id="UP000524404"/>
    </source>
</evidence>
<comment type="caution">
    <text evidence="2">The sequence shown here is derived from an EMBL/GenBank/DDBJ whole genome shotgun (WGS) entry which is preliminary data.</text>
</comment>
<dbReference type="Gene3D" id="3.40.50.1110">
    <property type="entry name" value="SGNH hydrolase"/>
    <property type="match status" value="1"/>
</dbReference>
<keyword evidence="3" id="KW-1185">Reference proteome</keyword>
<reference evidence="2 3" key="1">
    <citation type="submission" date="2020-08" db="EMBL/GenBank/DDBJ databases">
        <title>Functional genomics of gut bacteria from endangered species of beetles.</title>
        <authorList>
            <person name="Carlos-Shanley C."/>
        </authorList>
    </citation>
    <scope>NUCLEOTIDE SEQUENCE [LARGE SCALE GENOMIC DNA]</scope>
    <source>
        <strain evidence="2 3">S00070</strain>
    </source>
</reference>
<protein>
    <submittedName>
        <fullName evidence="2">Lysophospholipase L1-like esterase</fullName>
    </submittedName>
</protein>